<dbReference type="SUPFAM" id="SSF52540">
    <property type="entry name" value="P-loop containing nucleoside triphosphate hydrolases"/>
    <property type="match status" value="1"/>
</dbReference>
<feature type="region of interest" description="Disordered" evidence="9">
    <location>
        <begin position="798"/>
        <end position="887"/>
    </location>
</feature>
<dbReference type="PROSITE" id="PS51194">
    <property type="entry name" value="HELICASE_CTER"/>
    <property type="match status" value="1"/>
</dbReference>
<dbReference type="PANTHER" id="PTHR47835:SF3">
    <property type="entry name" value="HELICASE FOR MEIOSIS 1"/>
    <property type="match status" value="1"/>
</dbReference>
<feature type="region of interest" description="Disordered" evidence="9">
    <location>
        <begin position="1086"/>
        <end position="1216"/>
    </location>
</feature>
<dbReference type="SMART" id="SM00973">
    <property type="entry name" value="Sec63"/>
    <property type="match status" value="1"/>
</dbReference>
<comment type="catalytic activity">
    <reaction evidence="6">
        <text>Couples ATP hydrolysis with the unwinding of duplex DNA by translocating in the 3'-5' direction.</text>
        <dbReference type="EC" id="5.6.2.4"/>
    </reaction>
</comment>
<evidence type="ECO:0000313" key="12">
    <source>
        <dbReference type="Proteomes" id="UP000215902"/>
    </source>
</evidence>
<dbReference type="SMART" id="SM00490">
    <property type="entry name" value="HELICc"/>
    <property type="match status" value="1"/>
</dbReference>
<feature type="domain" description="Helicase C-terminal" evidence="10">
    <location>
        <begin position="46"/>
        <end position="234"/>
    </location>
</feature>
<evidence type="ECO:0000259" key="10">
    <source>
        <dbReference type="PROSITE" id="PS51194"/>
    </source>
</evidence>
<dbReference type="InterPro" id="IPR004179">
    <property type="entry name" value="Sec63-dom"/>
</dbReference>
<feature type="non-terminal residue" evidence="11">
    <location>
        <position position="1"/>
    </location>
</feature>
<feature type="compositionally biased region" description="Polar residues" evidence="9">
    <location>
        <begin position="1140"/>
        <end position="1168"/>
    </location>
</feature>
<feature type="compositionally biased region" description="Polar residues" evidence="9">
    <location>
        <begin position="971"/>
        <end position="1008"/>
    </location>
</feature>
<dbReference type="Pfam" id="PF23445">
    <property type="entry name" value="WHD_SNRNP200"/>
    <property type="match status" value="1"/>
</dbReference>
<keyword evidence="5" id="KW-0469">Meiosis</keyword>
<feature type="compositionally biased region" description="Low complexity" evidence="9">
    <location>
        <begin position="1010"/>
        <end position="1027"/>
    </location>
</feature>
<dbReference type="Pfam" id="PF00271">
    <property type="entry name" value="Helicase_C"/>
    <property type="match status" value="1"/>
</dbReference>
<evidence type="ECO:0000256" key="4">
    <source>
        <dbReference type="ARBA" id="ARBA00023235"/>
    </source>
</evidence>
<keyword evidence="3" id="KW-0547">Nucleotide-binding</keyword>
<name>A0A267GJG3_9PLAT</name>
<dbReference type="Gene3D" id="1.10.10.10">
    <property type="entry name" value="Winged helix-like DNA-binding domain superfamily/Winged helix DNA-binding domain"/>
    <property type="match status" value="1"/>
</dbReference>
<dbReference type="InterPro" id="IPR001650">
    <property type="entry name" value="Helicase_C-like"/>
</dbReference>
<keyword evidence="3" id="KW-0347">Helicase</keyword>
<dbReference type="EMBL" id="NIVC01000292">
    <property type="protein sequence ID" value="PAA86126.1"/>
    <property type="molecule type" value="Genomic_DNA"/>
</dbReference>
<dbReference type="InterPro" id="IPR057842">
    <property type="entry name" value="WH_MER3"/>
</dbReference>
<dbReference type="OrthoDB" id="5575at2759"/>
<feature type="compositionally biased region" description="Low complexity" evidence="9">
    <location>
        <begin position="940"/>
        <end position="954"/>
    </location>
</feature>
<dbReference type="CDD" id="cd18795">
    <property type="entry name" value="SF2_C_Ski2"/>
    <property type="match status" value="1"/>
</dbReference>
<evidence type="ECO:0000256" key="9">
    <source>
        <dbReference type="SAM" id="MobiDB-lite"/>
    </source>
</evidence>
<dbReference type="PANTHER" id="PTHR47835">
    <property type="entry name" value="HFM1, ATP DEPENDENT DNA HELICASE HOMOLOG"/>
    <property type="match status" value="1"/>
</dbReference>
<dbReference type="GO" id="GO:0043138">
    <property type="term" value="F:3'-5' DNA helicase activity"/>
    <property type="evidence" value="ECO:0007669"/>
    <property type="project" value="UniProtKB-EC"/>
</dbReference>
<dbReference type="InterPro" id="IPR052247">
    <property type="entry name" value="Meiotic_Crossover_Helicase"/>
</dbReference>
<feature type="region of interest" description="Disordered" evidence="9">
    <location>
        <begin position="932"/>
        <end position="1065"/>
    </location>
</feature>
<protein>
    <recommendedName>
        <fullName evidence="7">DNA 3'-5' helicase</fullName>
        <ecNumber evidence="7">5.6.2.4</ecNumber>
    </recommendedName>
</protein>
<evidence type="ECO:0000256" key="5">
    <source>
        <dbReference type="ARBA" id="ARBA00023254"/>
    </source>
</evidence>
<organism evidence="11 12">
    <name type="scientific">Macrostomum lignano</name>
    <dbReference type="NCBI Taxonomy" id="282301"/>
    <lineage>
        <taxon>Eukaryota</taxon>
        <taxon>Metazoa</taxon>
        <taxon>Spiralia</taxon>
        <taxon>Lophotrochozoa</taxon>
        <taxon>Platyhelminthes</taxon>
        <taxon>Rhabditophora</taxon>
        <taxon>Macrostomorpha</taxon>
        <taxon>Macrostomida</taxon>
        <taxon>Macrostomidae</taxon>
        <taxon>Macrostomum</taxon>
    </lineage>
</organism>
<keyword evidence="12" id="KW-1185">Reference proteome</keyword>
<dbReference type="Proteomes" id="UP000215902">
    <property type="component" value="Unassembled WGS sequence"/>
</dbReference>
<sequence length="1284" mass="136394">GQEAVYYKADQRSRPVPLKTLVLGYHRGAEQSAFKFDMNLNYRLAGLVAAHAEAKPALIFCISRKSTEQVCSVLQRDLQAILARGSCLDRDVLQQFSARLSNKKLRDSLSSGVAFHHAGLSMEDRKCLEEAFLTGCLPVLACTSTLAMGVNLPAHLVIIKGTQLIAGSETHDYDSIKVHQMIGRAGRPQFDTSATAIIMTSADKQPVYEEIVNGTQLIESSLHHHLTEYLNAEIVLQTITCVSSAVSWLHNTFLGVRLPKNPAYYGSQISVTAGWAERLMMERLQQLAQLELISASDLASSGDIGAVQVSSRPAGRLMARHCVKFASMRRICELQPDASLEALVRLVAECLQLEAAEGGSFGGGDGGLRVSDRRPLNQLAKGLRFRPATGGVKTAADKALVLLQAELASATVADFSLAQDAQRMMALGGRLARCLVDVWWDRGAFGTLTSAILLNKCFKARLWENSDQVSRQLPGIGPVMAAALAAAGFASFARMAAAAPHELEAAAGRRPPFGASVLAAVNGLPRYLLGLEESPVGDGSEIRLSISLANRPDLLRRTAASPAGRRALTAGPGHTCVLLVGDARNRLLLRARLRDDRLIWGGADDAGASLEAQFRLRLPQPAGPEDPALQLTIALLSETWAGFDLLVNYEAGGSGVGVQSPCFQPAQAASGPGKPGKPQPQSGPNGKRQRGGKQAALDDFGFTPVPAKKRTAESERAAQGGAQGLQQTPQNRLLEFKPRAKPQLQPVLASQACSAGQLPAPGNQTGFSFSGQAQGCNSQVDIAGNLCGQAQSFSFQADPSGQSQYFNSQANLSGQPQGFNRQANLSGQPQGFNGQANLSGQPQGFNGQANLSSQPQGFNSQANLSGQPQGFNSQANLSGSHCGQLQGLKTQNSSNQVSFGSQLRPLPSKCGLNTGYPGSLSGPKVQNFRSQQSINGQLKSSASQSRSSVQSQSSAFEPTSDSWSLRAKTPANLSGQLQSFNPQANLSGQSQSFNPQANLSGQSQSFNPRSIAQASASQQASQSLYQSQDKDSRLSQKRAFTFKRRSASGSQGASTVQSGTNNRSADMHNRAWAETPQYQLLNLESQDSSSCQARDKPKAVQSDPSAGSEQYDGYTSRCSEQDSSIRGCAEESRFQESPVPASSATSNASSGQRFQFKSLSSARRNQTAAAPESNHLPPLLPSPLSPPLRSPSPGPPPSPLPRSPSPPPPPPVPAVSSISDWSLQVERALLTSGVFPVVARDFEVAAPALDGDSLVEGQSDLPCDFAGLWDMAADEDDEEPILEE</sequence>
<gene>
    <name evidence="11" type="ORF">BOX15_Mlig025296g3</name>
</gene>
<comment type="similarity">
    <text evidence="1">Belongs to the helicase family. SKI2 subfamily.</text>
</comment>
<evidence type="ECO:0000256" key="2">
    <source>
        <dbReference type="ARBA" id="ARBA00022801"/>
    </source>
</evidence>
<dbReference type="SUPFAM" id="SSF158702">
    <property type="entry name" value="Sec63 N-terminal domain-like"/>
    <property type="match status" value="1"/>
</dbReference>
<feature type="region of interest" description="Disordered" evidence="9">
    <location>
        <begin position="662"/>
        <end position="730"/>
    </location>
</feature>
<keyword evidence="4" id="KW-0413">Isomerase</keyword>
<dbReference type="EC" id="5.6.2.4" evidence="7"/>
<evidence type="ECO:0000256" key="8">
    <source>
        <dbReference type="ARBA" id="ARBA00048988"/>
    </source>
</evidence>
<proteinExistence type="inferred from homology"/>
<dbReference type="GO" id="GO:0016787">
    <property type="term" value="F:hydrolase activity"/>
    <property type="evidence" value="ECO:0007669"/>
    <property type="project" value="UniProtKB-KW"/>
</dbReference>
<feature type="compositionally biased region" description="Pro residues" evidence="9">
    <location>
        <begin position="1178"/>
        <end position="1213"/>
    </location>
</feature>
<evidence type="ECO:0000256" key="1">
    <source>
        <dbReference type="ARBA" id="ARBA00010140"/>
    </source>
</evidence>
<dbReference type="Gene3D" id="1.10.3380.10">
    <property type="entry name" value="Sec63 N-terminal domain-like domain"/>
    <property type="match status" value="1"/>
</dbReference>
<dbReference type="InterPro" id="IPR036388">
    <property type="entry name" value="WH-like_DNA-bd_sf"/>
</dbReference>
<evidence type="ECO:0000313" key="11">
    <source>
        <dbReference type="EMBL" id="PAA86126.1"/>
    </source>
</evidence>
<comment type="catalytic activity">
    <reaction evidence="8">
        <text>ATP + H2O = ADP + phosphate + H(+)</text>
        <dbReference type="Rhea" id="RHEA:13065"/>
        <dbReference type="ChEBI" id="CHEBI:15377"/>
        <dbReference type="ChEBI" id="CHEBI:15378"/>
        <dbReference type="ChEBI" id="CHEBI:30616"/>
        <dbReference type="ChEBI" id="CHEBI:43474"/>
        <dbReference type="ChEBI" id="CHEBI:456216"/>
        <dbReference type="EC" id="5.6.2.4"/>
    </reaction>
</comment>
<dbReference type="Gene3D" id="3.40.50.300">
    <property type="entry name" value="P-loop containing nucleotide triphosphate hydrolases"/>
    <property type="match status" value="1"/>
</dbReference>
<reference evidence="11 12" key="1">
    <citation type="submission" date="2017-06" db="EMBL/GenBank/DDBJ databases">
        <title>A platform for efficient transgenesis in Macrostomum lignano, a flatworm model organism for stem cell research.</title>
        <authorList>
            <person name="Berezikov E."/>
        </authorList>
    </citation>
    <scope>NUCLEOTIDE SEQUENCE [LARGE SCALE GENOMIC DNA]</scope>
    <source>
        <strain evidence="11">DV1</strain>
        <tissue evidence="11">Whole organism</tissue>
    </source>
</reference>
<feature type="compositionally biased region" description="Low complexity" evidence="9">
    <location>
        <begin position="717"/>
        <end position="727"/>
    </location>
</feature>
<feature type="compositionally biased region" description="Polar residues" evidence="9">
    <location>
        <begin position="1047"/>
        <end position="1064"/>
    </location>
</feature>
<comment type="caution">
    <text evidence="11">The sequence shown here is derived from an EMBL/GenBank/DDBJ whole genome shotgun (WGS) entry which is preliminary data.</text>
</comment>
<dbReference type="InterPro" id="IPR027417">
    <property type="entry name" value="P-loop_NTPase"/>
</dbReference>
<dbReference type="Pfam" id="PF02889">
    <property type="entry name" value="Sec63"/>
    <property type="match status" value="1"/>
</dbReference>
<dbReference type="STRING" id="282301.A0A267GJG3"/>
<evidence type="ECO:0000256" key="3">
    <source>
        <dbReference type="ARBA" id="ARBA00022806"/>
    </source>
</evidence>
<keyword evidence="2" id="KW-0378">Hydrolase</keyword>
<keyword evidence="3" id="KW-0067">ATP-binding</keyword>
<dbReference type="Gene3D" id="1.10.150.20">
    <property type="entry name" value="5' to 3' exonuclease, C-terminal subdomain"/>
    <property type="match status" value="1"/>
</dbReference>
<evidence type="ECO:0000256" key="6">
    <source>
        <dbReference type="ARBA" id="ARBA00034617"/>
    </source>
</evidence>
<evidence type="ECO:0000256" key="7">
    <source>
        <dbReference type="ARBA" id="ARBA00034808"/>
    </source>
</evidence>
<dbReference type="GO" id="GO:0051321">
    <property type="term" value="P:meiotic cell cycle"/>
    <property type="evidence" value="ECO:0007669"/>
    <property type="project" value="UniProtKB-KW"/>
</dbReference>
<accession>A0A267GJG3</accession>